<dbReference type="CDD" id="cd16922">
    <property type="entry name" value="HATPase_EvgS-ArcB-TorS-like"/>
    <property type="match status" value="1"/>
</dbReference>
<dbReference type="InterPro" id="IPR013655">
    <property type="entry name" value="PAS_fold_3"/>
</dbReference>
<evidence type="ECO:0000259" key="14">
    <source>
        <dbReference type="PROSITE" id="PS50110"/>
    </source>
</evidence>
<dbReference type="SMART" id="SM00387">
    <property type="entry name" value="HATPase_c"/>
    <property type="match status" value="1"/>
</dbReference>
<keyword evidence="12" id="KW-0175">Coiled coil</keyword>
<feature type="modified residue" description="4-aspartylphosphate" evidence="11">
    <location>
        <position position="1024"/>
    </location>
</feature>
<evidence type="ECO:0000313" key="16">
    <source>
        <dbReference type="EMBL" id="QBE96482.1"/>
    </source>
</evidence>
<evidence type="ECO:0000256" key="7">
    <source>
        <dbReference type="ARBA" id="ARBA00022777"/>
    </source>
</evidence>
<feature type="domain" description="Response regulatory" evidence="14">
    <location>
        <begin position="832"/>
        <end position="952"/>
    </location>
</feature>
<reference evidence="16 17" key="1">
    <citation type="submission" date="2019-01" db="EMBL/GenBank/DDBJ databases">
        <title>PMF-metabolizing Aryl O-demethylase.</title>
        <authorList>
            <person name="Kim M."/>
        </authorList>
    </citation>
    <scope>NUCLEOTIDE SEQUENCE [LARGE SCALE GENOMIC DNA]</scope>
    <source>
        <strain evidence="16 17">PMF1</strain>
    </source>
</reference>
<feature type="domain" description="Histidine kinase" evidence="13">
    <location>
        <begin position="588"/>
        <end position="811"/>
    </location>
</feature>
<dbReference type="Gene3D" id="3.10.450.50">
    <property type="match status" value="1"/>
</dbReference>
<dbReference type="PROSITE" id="PS50109">
    <property type="entry name" value="HIS_KIN"/>
    <property type="match status" value="1"/>
</dbReference>
<evidence type="ECO:0000259" key="13">
    <source>
        <dbReference type="PROSITE" id="PS50109"/>
    </source>
</evidence>
<dbReference type="CDD" id="cd00130">
    <property type="entry name" value="PAS"/>
    <property type="match status" value="1"/>
</dbReference>
<dbReference type="Gene3D" id="3.30.450.20">
    <property type="entry name" value="PAS domain"/>
    <property type="match status" value="2"/>
</dbReference>
<dbReference type="InterPro" id="IPR001789">
    <property type="entry name" value="Sig_transdc_resp-reg_receiver"/>
</dbReference>
<dbReference type="Pfam" id="PF08447">
    <property type="entry name" value="PAS_3"/>
    <property type="match status" value="1"/>
</dbReference>
<protein>
    <recommendedName>
        <fullName evidence="10">Circadian input-output histidine kinase CikA</fullName>
        <ecNumber evidence="3">2.7.13.3</ecNumber>
    </recommendedName>
    <alternativeName>
        <fullName evidence="4">Stage 0 sporulation protein A homolog</fullName>
    </alternativeName>
</protein>
<dbReference type="InterPro" id="IPR035965">
    <property type="entry name" value="PAS-like_dom_sf"/>
</dbReference>
<dbReference type="Proteomes" id="UP000289794">
    <property type="component" value="Chromosome"/>
</dbReference>
<comment type="catalytic activity">
    <reaction evidence="1">
        <text>ATP + protein L-histidine = ADP + protein N-phospho-L-histidine.</text>
        <dbReference type="EC" id="2.7.13.3"/>
    </reaction>
</comment>
<dbReference type="PANTHER" id="PTHR43047">
    <property type="entry name" value="TWO-COMPONENT HISTIDINE PROTEIN KINASE"/>
    <property type="match status" value="1"/>
</dbReference>
<dbReference type="InterPro" id="IPR000700">
    <property type="entry name" value="PAS-assoc_C"/>
</dbReference>
<feature type="coiled-coil region" evidence="12">
    <location>
        <begin position="144"/>
        <end position="171"/>
    </location>
</feature>
<dbReference type="GO" id="GO:0000155">
    <property type="term" value="F:phosphorelay sensor kinase activity"/>
    <property type="evidence" value="ECO:0007669"/>
    <property type="project" value="InterPro"/>
</dbReference>
<keyword evidence="7 16" id="KW-0418">Kinase</keyword>
<dbReference type="CDD" id="cd00082">
    <property type="entry name" value="HisKA"/>
    <property type="match status" value="1"/>
</dbReference>
<dbReference type="InterPro" id="IPR003661">
    <property type="entry name" value="HisK_dim/P_dom"/>
</dbReference>
<gene>
    <name evidence="16" type="primary">barA_1</name>
    <name evidence="16" type="ORF">PMF13cell1_02026</name>
</gene>
<evidence type="ECO:0000256" key="9">
    <source>
        <dbReference type="ARBA" id="ARBA00024867"/>
    </source>
</evidence>
<evidence type="ECO:0000259" key="15">
    <source>
        <dbReference type="PROSITE" id="PS50113"/>
    </source>
</evidence>
<dbReference type="InterPro" id="IPR005467">
    <property type="entry name" value="His_kinase_dom"/>
</dbReference>
<dbReference type="InterPro" id="IPR036097">
    <property type="entry name" value="HisK_dim/P_sf"/>
</dbReference>
<evidence type="ECO:0000256" key="2">
    <source>
        <dbReference type="ARBA" id="ARBA00006402"/>
    </source>
</evidence>
<evidence type="ECO:0000256" key="12">
    <source>
        <dbReference type="SAM" id="Coils"/>
    </source>
</evidence>
<comment type="similarity">
    <text evidence="2">In the N-terminal section; belongs to the phytochrome family.</text>
</comment>
<comment type="function">
    <text evidence="9">May play the central regulatory role in sporulation. It may be an element of the effector pathway responsible for the activation of sporulation genes in response to nutritional stress. Spo0A may act in concert with spo0H (a sigma factor) to control the expression of some genes that are critical to the sporulation process.</text>
</comment>
<dbReference type="NCBIfam" id="TIGR00229">
    <property type="entry name" value="sensory_box"/>
    <property type="match status" value="2"/>
</dbReference>
<dbReference type="KEGG" id="bpro:PMF13cell1_02026"/>
<keyword evidence="5 11" id="KW-0597">Phosphoprotein</keyword>
<evidence type="ECO:0000256" key="5">
    <source>
        <dbReference type="ARBA" id="ARBA00022553"/>
    </source>
</evidence>
<proteinExistence type="inferred from homology"/>
<dbReference type="Gene3D" id="3.30.565.10">
    <property type="entry name" value="Histidine kinase-like ATPase, C-terminal domain"/>
    <property type="match status" value="1"/>
</dbReference>
<dbReference type="Gene3D" id="1.10.287.130">
    <property type="match status" value="1"/>
</dbReference>
<dbReference type="Pfam" id="PF00072">
    <property type="entry name" value="Response_reg"/>
    <property type="match status" value="2"/>
</dbReference>
<name>A0A4P6LX68_9FIRM</name>
<dbReference type="FunFam" id="3.30.565.10:FF:000010">
    <property type="entry name" value="Sensor histidine kinase RcsC"/>
    <property type="match status" value="1"/>
</dbReference>
<feature type="domain" description="PAC" evidence="15">
    <location>
        <begin position="240"/>
        <end position="291"/>
    </location>
</feature>
<dbReference type="SMART" id="SM00388">
    <property type="entry name" value="HisKA"/>
    <property type="match status" value="1"/>
</dbReference>
<feature type="modified residue" description="4-aspartylphosphate" evidence="11">
    <location>
        <position position="886"/>
    </location>
</feature>
<evidence type="ECO:0000313" key="17">
    <source>
        <dbReference type="Proteomes" id="UP000289794"/>
    </source>
</evidence>
<evidence type="ECO:0000256" key="10">
    <source>
        <dbReference type="ARBA" id="ARBA00074306"/>
    </source>
</evidence>
<dbReference type="PROSITE" id="PS50113">
    <property type="entry name" value="PAC"/>
    <property type="match status" value="1"/>
</dbReference>
<dbReference type="EMBL" id="CP035945">
    <property type="protein sequence ID" value="QBE96482.1"/>
    <property type="molecule type" value="Genomic_DNA"/>
</dbReference>
<evidence type="ECO:0000256" key="8">
    <source>
        <dbReference type="ARBA" id="ARBA00023012"/>
    </source>
</evidence>
<sequence>MYEEMQQRVEAYASLILRRYFCESDVEFLISTFDDDIVWLGAGPQQKAEGKEAVAACFREGKEDLAPCHMYGQQYVTRALTEEYFFCEGESWIQPREETGLYFKTHQRITFIFRLDRDKNELITVHIHNSVDFSDIQQGELFPVQAGKEAYRKLEETLANKDRQIELMLSQLPGGMLICREDEQYSVKWISDALCHLLGYIGPEEFDEFTGGCCKGFILSEDYTAMRQQAEASLEERGTYNVEYRVAKKDGSQFWVSDMGKKVTDEEGEEVIYCFIGDISEKKERELQAQLAGREAARQARFLTQLYNSIPCGILQFEPEPPHHIVNFNRRVWEFYGYHSEEDYMKELYNPLLMALEHDRDKIESKIRSLRVGSGIITYTRESRKNDGSPMWVSVIMERLINADGLDVVQAIFTDITQMHLLQEAQEQEQRIENQSLRAATCTAYPLIMSINLTKNTYNCFIEEQICPYERSGIYDELLRISTPDVYPSYREDFEKFTSRESIIKRFAAGERELYMELQEKGYDGDYHWISIQVICVDNPVGTDVLAIELVKVLDSQRAEQARQEQLLRDALAGAKAANSAKSDFLSRMSHDIRTPMNAIIGMSTIGQMKIEDTPRVQDCFRKIDASSRYLLSLINDILDMSKIETGKMEINSRKFNFAELYEEISSIIYPQAVESMIGFEARQIEPMEHYYVGDALRIKQILMNLLSNALKFTPAQGKILVSTREEKRTNGYAYVQITVEDSGIGMSEEFKERIFQPFEQESAESARNNVGSGLGLSIVFNLVQLMGGRIQVESQKGRGSRFMVSIPLGLVDDDEEEEFRRKNRELMKDVEVLVVDDDEIVCEQTSVILEEIGAHSIWVSSGREALEQVSIAVSQGRTIDVAMIDWKMPDMDGIETTRRIREITGTETMIIIISAYDWSSIEEEARKAGANFFIPKPLFRSTIYNTFSRLGTVCGSDKEPEEEETNFGKRRVLLVEDNDLNREIAQSLLEMHGIQTDTAVNGAKAVEIYTEAPQEYYSAVLMDIRMPVMDGLEATRRIRDLEKKTGGKIPILAMTANAFDEDKIQAYEAGMTGYLVKPLEMKALLDELQIIWQ</sequence>
<dbReference type="SUPFAM" id="SSF55874">
    <property type="entry name" value="ATPase domain of HSP90 chaperone/DNA topoisomerase II/histidine kinase"/>
    <property type="match status" value="1"/>
</dbReference>
<dbReference type="RefSeq" id="WP_130180647.1">
    <property type="nucleotide sequence ID" value="NZ_CP035945.1"/>
</dbReference>
<dbReference type="Pfam" id="PF13426">
    <property type="entry name" value="PAS_9"/>
    <property type="match status" value="1"/>
</dbReference>
<evidence type="ECO:0000256" key="1">
    <source>
        <dbReference type="ARBA" id="ARBA00000085"/>
    </source>
</evidence>
<organism evidence="16 17">
    <name type="scientific">Blautia producta</name>
    <dbReference type="NCBI Taxonomy" id="33035"/>
    <lineage>
        <taxon>Bacteria</taxon>
        <taxon>Bacillati</taxon>
        <taxon>Bacillota</taxon>
        <taxon>Clostridia</taxon>
        <taxon>Lachnospirales</taxon>
        <taxon>Lachnospiraceae</taxon>
        <taxon>Blautia</taxon>
    </lineage>
</organism>
<keyword evidence="6 16" id="KW-0808">Transferase</keyword>
<dbReference type="Pfam" id="PF00512">
    <property type="entry name" value="HisKA"/>
    <property type="match status" value="1"/>
</dbReference>
<dbReference type="SUPFAM" id="SSF52172">
    <property type="entry name" value="CheY-like"/>
    <property type="match status" value="2"/>
</dbReference>
<evidence type="ECO:0000256" key="4">
    <source>
        <dbReference type="ARBA" id="ARBA00018672"/>
    </source>
</evidence>
<dbReference type="Gene3D" id="3.40.50.2300">
    <property type="match status" value="2"/>
</dbReference>
<dbReference type="InterPro" id="IPR004358">
    <property type="entry name" value="Sig_transdc_His_kin-like_C"/>
</dbReference>
<dbReference type="SMART" id="SM00448">
    <property type="entry name" value="REC"/>
    <property type="match status" value="2"/>
</dbReference>
<evidence type="ECO:0000256" key="3">
    <source>
        <dbReference type="ARBA" id="ARBA00012438"/>
    </source>
</evidence>
<evidence type="ECO:0000256" key="11">
    <source>
        <dbReference type="PROSITE-ProRule" id="PRU00169"/>
    </source>
</evidence>
<dbReference type="AlphaFoldDB" id="A0A4P6LX68"/>
<accession>A0A4P6LX68</accession>
<feature type="domain" description="Response regulatory" evidence="14">
    <location>
        <begin position="972"/>
        <end position="1093"/>
    </location>
</feature>
<dbReference type="InterPro" id="IPR000014">
    <property type="entry name" value="PAS"/>
</dbReference>
<dbReference type="InterPro" id="IPR003594">
    <property type="entry name" value="HATPase_dom"/>
</dbReference>
<dbReference type="SUPFAM" id="SSF47384">
    <property type="entry name" value="Homodimeric domain of signal transducing histidine kinase"/>
    <property type="match status" value="1"/>
</dbReference>
<dbReference type="PRINTS" id="PR00344">
    <property type="entry name" value="BCTRLSENSOR"/>
</dbReference>
<dbReference type="SUPFAM" id="SSF55785">
    <property type="entry name" value="PYP-like sensor domain (PAS domain)"/>
    <property type="match status" value="2"/>
</dbReference>
<dbReference type="Pfam" id="PF02518">
    <property type="entry name" value="HATPase_c"/>
    <property type="match status" value="1"/>
</dbReference>
<dbReference type="InterPro" id="IPR011006">
    <property type="entry name" value="CheY-like_superfamily"/>
</dbReference>
<dbReference type="PROSITE" id="PS50110">
    <property type="entry name" value="RESPONSE_REGULATORY"/>
    <property type="match status" value="2"/>
</dbReference>
<keyword evidence="8" id="KW-0902">Two-component regulatory system</keyword>
<dbReference type="SUPFAM" id="SSF54427">
    <property type="entry name" value="NTF2-like"/>
    <property type="match status" value="1"/>
</dbReference>
<dbReference type="EC" id="2.7.13.3" evidence="3"/>
<dbReference type="CDD" id="cd17546">
    <property type="entry name" value="REC_hyHK_CKI1_RcsC-like"/>
    <property type="match status" value="2"/>
</dbReference>
<evidence type="ECO:0000256" key="6">
    <source>
        <dbReference type="ARBA" id="ARBA00022679"/>
    </source>
</evidence>
<dbReference type="InterPro" id="IPR032710">
    <property type="entry name" value="NTF2-like_dom_sf"/>
</dbReference>
<dbReference type="InterPro" id="IPR036890">
    <property type="entry name" value="HATPase_C_sf"/>
</dbReference>